<sequence>MSSTDSGTGSNRSIRSWRSSFLTLRDEALMPHPPIVVLCLLRDLIAPPHSLDVLVSAAPHLPYHEVTSDLMLVMELVSSVLDCPEVNDIFVHVSRLIHNIISKGCFEVNASSFAITLDFLNNMVTCLLGEVDAREVFLRDLIGMQSLVEIMGILRFFVKVYERKISSLERTRLAKLLLDIISLFPADLLMLSHSDSTYWNPSDVGNKNSKSHILLDIQLFTFVTISDTFTKMGSTISEDIWKYALDVMRKVMDIIAFKNSLLEGHAISRFYTVLLHCLHLVLSNPKGSISEHVAGFLAALQMFFMYGLPCRSFLRPAISNLKNEKSSSSSLKSELINTTKIMDVPYRPPHLRKKEKCSSHSPISQDGAFISGFTSSDSEQSDSDGFSYDKDYFRSSKARVAAIICIQDICKADPKSLASLWTMVLPTSEVLQPRKSQATVMTTLLFDHVMKARIASVSTLISILDGHSSVFLQVAEYKESAKCGSFTTLSSSLGQILMQLHRGLLYLVQYEGNSGLLPSLFKVLTLVVSVTPYVLLPYQNFINIDRS</sequence>
<dbReference type="EMBL" id="LFYR01000650">
    <property type="protein sequence ID" value="KMZ71900.1"/>
    <property type="molecule type" value="Genomic_DNA"/>
</dbReference>
<dbReference type="Proteomes" id="UP000036987">
    <property type="component" value="Unassembled WGS sequence"/>
</dbReference>
<dbReference type="AlphaFoldDB" id="A0A0K9PUI6"/>
<gene>
    <name evidence="2" type="ORF">ZOSMA_172G00290</name>
</gene>
<dbReference type="PANTHER" id="PTHR13366:SF0">
    <property type="entry name" value="HEAT REPEAT-CONTAINING PROTEIN 6"/>
    <property type="match status" value="1"/>
</dbReference>
<reference evidence="3" key="1">
    <citation type="journal article" date="2016" name="Nature">
        <title>The genome of the seagrass Zostera marina reveals angiosperm adaptation to the sea.</title>
        <authorList>
            <person name="Olsen J.L."/>
            <person name="Rouze P."/>
            <person name="Verhelst B."/>
            <person name="Lin Y.-C."/>
            <person name="Bayer T."/>
            <person name="Collen J."/>
            <person name="Dattolo E."/>
            <person name="De Paoli E."/>
            <person name="Dittami S."/>
            <person name="Maumus F."/>
            <person name="Michel G."/>
            <person name="Kersting A."/>
            <person name="Lauritano C."/>
            <person name="Lohaus R."/>
            <person name="Toepel M."/>
            <person name="Tonon T."/>
            <person name="Vanneste K."/>
            <person name="Amirebrahimi M."/>
            <person name="Brakel J."/>
            <person name="Bostroem C."/>
            <person name="Chovatia M."/>
            <person name="Grimwood J."/>
            <person name="Jenkins J.W."/>
            <person name="Jueterbock A."/>
            <person name="Mraz A."/>
            <person name="Stam W.T."/>
            <person name="Tice H."/>
            <person name="Bornberg-Bauer E."/>
            <person name="Green P.J."/>
            <person name="Pearson G.A."/>
            <person name="Procaccini G."/>
            <person name="Duarte C.M."/>
            <person name="Schmutz J."/>
            <person name="Reusch T.B.H."/>
            <person name="Van de Peer Y."/>
        </authorList>
    </citation>
    <scope>NUCLEOTIDE SEQUENCE [LARGE SCALE GENOMIC DNA]</scope>
    <source>
        <strain evidence="3">cv. Finnish</strain>
    </source>
</reference>
<keyword evidence="3" id="KW-1185">Reference proteome</keyword>
<name>A0A0K9PUI6_ZOSMR</name>
<dbReference type="STRING" id="29655.A0A0K9PUI6"/>
<accession>A0A0K9PUI6</accession>
<evidence type="ECO:0000313" key="2">
    <source>
        <dbReference type="EMBL" id="KMZ71900.1"/>
    </source>
</evidence>
<protein>
    <recommendedName>
        <fullName evidence="1">DUF4042 domain-containing protein</fullName>
    </recommendedName>
</protein>
<organism evidence="2 3">
    <name type="scientific">Zostera marina</name>
    <name type="common">Eelgrass</name>
    <dbReference type="NCBI Taxonomy" id="29655"/>
    <lineage>
        <taxon>Eukaryota</taxon>
        <taxon>Viridiplantae</taxon>
        <taxon>Streptophyta</taxon>
        <taxon>Embryophyta</taxon>
        <taxon>Tracheophyta</taxon>
        <taxon>Spermatophyta</taxon>
        <taxon>Magnoliopsida</taxon>
        <taxon>Liliopsida</taxon>
        <taxon>Zosteraceae</taxon>
        <taxon>Zostera</taxon>
    </lineage>
</organism>
<proteinExistence type="predicted"/>
<dbReference type="InterPro" id="IPR025283">
    <property type="entry name" value="DUF4042"/>
</dbReference>
<comment type="caution">
    <text evidence="2">The sequence shown here is derived from an EMBL/GenBank/DDBJ whole genome shotgun (WGS) entry which is preliminary data.</text>
</comment>
<feature type="domain" description="DUF4042" evidence="1">
    <location>
        <begin position="397"/>
        <end position="536"/>
    </location>
</feature>
<dbReference type="OMA" id="SAMECIE"/>
<evidence type="ECO:0000313" key="3">
    <source>
        <dbReference type="Proteomes" id="UP000036987"/>
    </source>
</evidence>
<dbReference type="Pfam" id="PF13251">
    <property type="entry name" value="DUF4042"/>
    <property type="match status" value="1"/>
</dbReference>
<evidence type="ECO:0000259" key="1">
    <source>
        <dbReference type="Pfam" id="PF13251"/>
    </source>
</evidence>
<dbReference type="PANTHER" id="PTHR13366">
    <property type="entry name" value="MALARIA ANTIGEN-RELATED"/>
    <property type="match status" value="1"/>
</dbReference>
<dbReference type="InterPro" id="IPR052107">
    <property type="entry name" value="HEAT6"/>
</dbReference>
<dbReference type="OrthoDB" id="422637at2759"/>